<dbReference type="InterPro" id="IPR000014">
    <property type="entry name" value="PAS"/>
</dbReference>
<dbReference type="InterPro" id="IPR011712">
    <property type="entry name" value="Sig_transdc_His_kin_sub3_dim/P"/>
</dbReference>
<dbReference type="SMART" id="SM00065">
    <property type="entry name" value="GAF"/>
    <property type="match status" value="1"/>
</dbReference>
<dbReference type="Gene3D" id="3.30.450.40">
    <property type="match status" value="1"/>
</dbReference>
<sequence>MLSSSRPALTSRRAGGNHLPLQHLLHLSRLDPTIVAPLLDLSPDGYLISNAEQICLYGNRAAAEIFGREASSLQGQPLSVLFPQQQSDSAQLFSLRAGRWSAVILRSSGEKREVECQQSVIESQGEWFTIIVMRDLTFQRQLERKAEVLAQFASTLVGAGSLEATLNALARSVVQATGVMACLVPLINGDPPLFRVVGSYGLPPGYAPGLVRLVQQGICLPTMQAYAERRTVVATGLRQALLADPHYEPVHPFLRASCWETIVCIPLIYGSECRGVFTVYCPPGPPPDESEIAFFSAIADQAAVAVENARLLLTAQEKAALEERQRLARELHDSVAQGLYGIILGAQAARAALEADQAHARESLDYVLSLARATHAEMRSLIFALHPEALESNGIVEALARRAAAITALHQLNVETRLDAEPALPLETKEALYRIAQEALYNVVKHARAHRCQLALYRETRAIVLEVGDDGQGFDTSAAFPGHLGLHSMRERASQIGGILEIISVPAQGTLVRVTLPLAT</sequence>
<dbReference type="InterPro" id="IPR005467">
    <property type="entry name" value="His_kinase_dom"/>
</dbReference>
<feature type="domain" description="Histidine kinase" evidence="4">
    <location>
        <begin position="334"/>
        <end position="520"/>
    </location>
</feature>
<dbReference type="PANTHER" id="PTHR24421">
    <property type="entry name" value="NITRATE/NITRITE SENSOR PROTEIN NARX-RELATED"/>
    <property type="match status" value="1"/>
</dbReference>
<dbReference type="Gene3D" id="3.30.450.20">
    <property type="entry name" value="PAS domain"/>
    <property type="match status" value="1"/>
</dbReference>
<dbReference type="GO" id="GO:0046983">
    <property type="term" value="F:protein dimerization activity"/>
    <property type="evidence" value="ECO:0007669"/>
    <property type="project" value="InterPro"/>
</dbReference>
<gene>
    <name evidence="5" type="ORF">KTAU_23920</name>
</gene>
<evidence type="ECO:0000256" key="2">
    <source>
        <dbReference type="ARBA" id="ARBA00022777"/>
    </source>
</evidence>
<dbReference type="InterPro" id="IPR029016">
    <property type="entry name" value="GAF-like_dom_sf"/>
</dbReference>
<name>A0A5J4K8C7_9CHLR</name>
<dbReference type="SUPFAM" id="SSF55785">
    <property type="entry name" value="PYP-like sensor domain (PAS domain)"/>
    <property type="match status" value="1"/>
</dbReference>
<dbReference type="SMART" id="SM00387">
    <property type="entry name" value="HATPase_c"/>
    <property type="match status" value="1"/>
</dbReference>
<dbReference type="PANTHER" id="PTHR24421:SF61">
    <property type="entry name" value="OXYGEN SENSOR HISTIDINE KINASE NREB"/>
    <property type="match status" value="1"/>
</dbReference>
<accession>A0A5J4K8C7</accession>
<evidence type="ECO:0000313" key="6">
    <source>
        <dbReference type="Proteomes" id="UP000334820"/>
    </source>
</evidence>
<dbReference type="Pfam" id="PF07730">
    <property type="entry name" value="HisKA_3"/>
    <property type="match status" value="1"/>
</dbReference>
<dbReference type="GO" id="GO:0016020">
    <property type="term" value="C:membrane"/>
    <property type="evidence" value="ECO:0007669"/>
    <property type="project" value="InterPro"/>
</dbReference>
<dbReference type="PROSITE" id="PS50109">
    <property type="entry name" value="HIS_KIN"/>
    <property type="match status" value="1"/>
</dbReference>
<organism evidence="5 6">
    <name type="scientific">Thermogemmatispora aurantia</name>
    <dbReference type="NCBI Taxonomy" id="2045279"/>
    <lineage>
        <taxon>Bacteria</taxon>
        <taxon>Bacillati</taxon>
        <taxon>Chloroflexota</taxon>
        <taxon>Ktedonobacteria</taxon>
        <taxon>Thermogemmatisporales</taxon>
        <taxon>Thermogemmatisporaceae</taxon>
        <taxon>Thermogemmatispora</taxon>
    </lineage>
</organism>
<comment type="caution">
    <text evidence="5">The sequence shown here is derived from an EMBL/GenBank/DDBJ whole genome shotgun (WGS) entry which is preliminary data.</text>
</comment>
<dbReference type="RefSeq" id="WP_069804346.1">
    <property type="nucleotide sequence ID" value="NZ_BKZV01000003.1"/>
</dbReference>
<reference evidence="5 6" key="1">
    <citation type="journal article" date="2019" name="Int. J. Syst. Evol. Microbiol.">
        <title>Thermogemmatispora aurantia sp. nov. and Thermogemmatispora argillosa sp. nov., within the class Ktedonobacteria, and emended description of the genus Thermogemmatispora.</title>
        <authorList>
            <person name="Zheng Y."/>
            <person name="Wang C.M."/>
            <person name="Sakai Y."/>
            <person name="Abe K."/>
            <person name="Yokota A."/>
            <person name="Yabe S."/>
        </authorList>
    </citation>
    <scope>NUCLEOTIDE SEQUENCE [LARGE SCALE GENOMIC DNA]</scope>
    <source>
        <strain evidence="5 6">A1-2</strain>
    </source>
</reference>
<dbReference type="Proteomes" id="UP000334820">
    <property type="component" value="Unassembled WGS sequence"/>
</dbReference>
<dbReference type="CDD" id="cd16917">
    <property type="entry name" value="HATPase_UhpB-NarQ-NarX-like"/>
    <property type="match status" value="1"/>
</dbReference>
<dbReference type="InterPro" id="IPR036890">
    <property type="entry name" value="HATPase_C_sf"/>
</dbReference>
<dbReference type="AlphaFoldDB" id="A0A5J4K8C7"/>
<proteinExistence type="predicted"/>
<keyword evidence="6" id="KW-1185">Reference proteome</keyword>
<keyword evidence="3" id="KW-0902">Two-component regulatory system</keyword>
<dbReference type="GO" id="GO:0000155">
    <property type="term" value="F:phosphorelay sensor kinase activity"/>
    <property type="evidence" value="ECO:0007669"/>
    <property type="project" value="InterPro"/>
</dbReference>
<dbReference type="InterPro" id="IPR003018">
    <property type="entry name" value="GAF"/>
</dbReference>
<keyword evidence="1" id="KW-0808">Transferase</keyword>
<evidence type="ECO:0000259" key="4">
    <source>
        <dbReference type="PROSITE" id="PS50109"/>
    </source>
</evidence>
<dbReference type="Pfam" id="PF01590">
    <property type="entry name" value="GAF"/>
    <property type="match status" value="1"/>
</dbReference>
<dbReference type="Pfam" id="PF13426">
    <property type="entry name" value="PAS_9"/>
    <property type="match status" value="1"/>
</dbReference>
<dbReference type="NCBIfam" id="TIGR00229">
    <property type="entry name" value="sensory_box"/>
    <property type="match status" value="1"/>
</dbReference>
<dbReference type="SUPFAM" id="SSF55781">
    <property type="entry name" value="GAF domain-like"/>
    <property type="match status" value="1"/>
</dbReference>
<evidence type="ECO:0000256" key="3">
    <source>
        <dbReference type="ARBA" id="ARBA00023012"/>
    </source>
</evidence>
<dbReference type="SUPFAM" id="SSF55874">
    <property type="entry name" value="ATPase domain of HSP90 chaperone/DNA topoisomerase II/histidine kinase"/>
    <property type="match status" value="1"/>
</dbReference>
<protein>
    <recommendedName>
        <fullName evidence="4">Histidine kinase domain-containing protein</fullName>
    </recommendedName>
</protein>
<dbReference type="InterPro" id="IPR035965">
    <property type="entry name" value="PAS-like_dom_sf"/>
</dbReference>
<evidence type="ECO:0000313" key="5">
    <source>
        <dbReference type="EMBL" id="GER83755.1"/>
    </source>
</evidence>
<dbReference type="InterPro" id="IPR003594">
    <property type="entry name" value="HATPase_dom"/>
</dbReference>
<keyword evidence="2" id="KW-0418">Kinase</keyword>
<dbReference type="Gene3D" id="3.30.565.10">
    <property type="entry name" value="Histidine kinase-like ATPase, C-terminal domain"/>
    <property type="match status" value="1"/>
</dbReference>
<dbReference type="EMBL" id="BKZV01000003">
    <property type="protein sequence ID" value="GER83755.1"/>
    <property type="molecule type" value="Genomic_DNA"/>
</dbReference>
<dbReference type="Pfam" id="PF02518">
    <property type="entry name" value="HATPase_c"/>
    <property type="match status" value="1"/>
</dbReference>
<dbReference type="CDD" id="cd00130">
    <property type="entry name" value="PAS"/>
    <property type="match status" value="1"/>
</dbReference>
<evidence type="ECO:0000256" key="1">
    <source>
        <dbReference type="ARBA" id="ARBA00022679"/>
    </source>
</evidence>
<dbReference type="Gene3D" id="1.20.5.1930">
    <property type="match status" value="1"/>
</dbReference>
<dbReference type="InterPro" id="IPR050482">
    <property type="entry name" value="Sensor_HK_TwoCompSys"/>
</dbReference>